<sequence>MVSQSMTTQIPSVKLVLLGEASVGKSSIVARYATDTFSDGKEPTIGAAFLAKVCTTPEKSIKFEIWDTAGQERFHSLAPMYYRNALAAMVVFDVTKYSTFERAQNWVSELQRQANPQLLITLVGNKTDIIKERQVTNEEAKDYATQMSLLYIETSAKLGTNVSQVFTEIAEHVVLDNPRHSKVNVKFDKNHAKKPSCACT</sequence>
<keyword evidence="1" id="KW-0547">Nucleotide-binding</keyword>
<dbReference type="EMBL" id="BAABUJ010000018">
    <property type="protein sequence ID" value="GAA5801181.1"/>
    <property type="molecule type" value="Genomic_DNA"/>
</dbReference>
<dbReference type="SUPFAM" id="SSF52540">
    <property type="entry name" value="P-loop containing nucleoside triphosphate hydrolases"/>
    <property type="match status" value="1"/>
</dbReference>
<accession>A0ABP9Y2G1</accession>
<dbReference type="CDD" id="cd01860">
    <property type="entry name" value="Rab5_related"/>
    <property type="match status" value="1"/>
</dbReference>
<dbReference type="PANTHER" id="PTHR47978">
    <property type="match status" value="1"/>
</dbReference>
<dbReference type="Proteomes" id="UP001476247">
    <property type="component" value="Unassembled WGS sequence"/>
</dbReference>
<dbReference type="SMART" id="SM00173">
    <property type="entry name" value="RAS"/>
    <property type="match status" value="1"/>
</dbReference>
<dbReference type="PROSITE" id="PS51421">
    <property type="entry name" value="RAS"/>
    <property type="match status" value="1"/>
</dbReference>
<dbReference type="Pfam" id="PF00071">
    <property type="entry name" value="Ras"/>
    <property type="match status" value="1"/>
</dbReference>
<organism evidence="2 3">
    <name type="scientific">Helicostylum pulchrum</name>
    <dbReference type="NCBI Taxonomy" id="562976"/>
    <lineage>
        <taxon>Eukaryota</taxon>
        <taxon>Fungi</taxon>
        <taxon>Fungi incertae sedis</taxon>
        <taxon>Mucoromycota</taxon>
        <taxon>Mucoromycotina</taxon>
        <taxon>Mucoromycetes</taxon>
        <taxon>Mucorales</taxon>
        <taxon>Mucorineae</taxon>
        <taxon>Mucoraceae</taxon>
        <taxon>Helicostylum</taxon>
    </lineage>
</organism>
<evidence type="ECO:0000256" key="1">
    <source>
        <dbReference type="ARBA" id="ARBA00022741"/>
    </source>
</evidence>
<dbReference type="Gene3D" id="3.40.50.300">
    <property type="entry name" value="P-loop containing nucleotide triphosphate hydrolases"/>
    <property type="match status" value="1"/>
</dbReference>
<evidence type="ECO:0000313" key="3">
    <source>
        <dbReference type="Proteomes" id="UP001476247"/>
    </source>
</evidence>
<comment type="caution">
    <text evidence="2">The sequence shown here is derived from an EMBL/GenBank/DDBJ whole genome shotgun (WGS) entry which is preliminary data.</text>
</comment>
<keyword evidence="3" id="KW-1185">Reference proteome</keyword>
<dbReference type="SMART" id="SM00176">
    <property type="entry name" value="RAN"/>
    <property type="match status" value="1"/>
</dbReference>
<gene>
    <name evidence="2" type="ORF">HPULCUR_006624</name>
</gene>
<dbReference type="InterPro" id="IPR005225">
    <property type="entry name" value="Small_GTP-bd"/>
</dbReference>
<evidence type="ECO:0000313" key="2">
    <source>
        <dbReference type="EMBL" id="GAA5801181.1"/>
    </source>
</evidence>
<dbReference type="PROSITE" id="PS51420">
    <property type="entry name" value="RHO"/>
    <property type="match status" value="1"/>
</dbReference>
<dbReference type="SMART" id="SM00175">
    <property type="entry name" value="RAB"/>
    <property type="match status" value="1"/>
</dbReference>
<name>A0ABP9Y2G1_9FUNG</name>
<reference evidence="2 3" key="1">
    <citation type="submission" date="2024-04" db="EMBL/GenBank/DDBJ databases">
        <title>genome sequences of Mucor flavus KT1a and Helicostylum pulchrum KT1b strains isolation_sourced from the surface of a dry-aged beef.</title>
        <authorList>
            <person name="Toyotome T."/>
            <person name="Hosono M."/>
            <person name="Torimaru M."/>
            <person name="Fukuda K."/>
            <person name="Mikami N."/>
        </authorList>
    </citation>
    <scope>NUCLEOTIDE SEQUENCE [LARGE SCALE GENOMIC DNA]</scope>
    <source>
        <strain evidence="2 3">KT1b</strain>
    </source>
</reference>
<proteinExistence type="predicted"/>
<dbReference type="PRINTS" id="PR00449">
    <property type="entry name" value="RASTRNSFRMNG"/>
</dbReference>
<dbReference type="SMART" id="SM00174">
    <property type="entry name" value="RHO"/>
    <property type="match status" value="1"/>
</dbReference>
<dbReference type="NCBIfam" id="TIGR00231">
    <property type="entry name" value="small_GTP"/>
    <property type="match status" value="1"/>
</dbReference>
<protein>
    <submittedName>
        <fullName evidence="2">Uncharacterized protein</fullName>
    </submittedName>
</protein>
<dbReference type="PROSITE" id="PS51419">
    <property type="entry name" value="RAB"/>
    <property type="match status" value="1"/>
</dbReference>
<dbReference type="InterPro" id="IPR001806">
    <property type="entry name" value="Small_GTPase"/>
</dbReference>
<dbReference type="InterPro" id="IPR027417">
    <property type="entry name" value="P-loop_NTPase"/>
</dbReference>